<dbReference type="EMBL" id="JBHTMN010000004">
    <property type="protein sequence ID" value="MFD1382549.1"/>
    <property type="molecule type" value="Genomic_DNA"/>
</dbReference>
<dbReference type="Pfam" id="PF12069">
    <property type="entry name" value="DUF3549"/>
    <property type="match status" value="1"/>
</dbReference>
<reference evidence="2" key="1">
    <citation type="journal article" date="2019" name="Int. J. Syst. Evol. Microbiol.">
        <title>The Global Catalogue of Microorganisms (GCM) 10K type strain sequencing project: providing services to taxonomists for standard genome sequencing and annotation.</title>
        <authorList>
            <consortium name="The Broad Institute Genomics Platform"/>
            <consortium name="The Broad Institute Genome Sequencing Center for Infectious Disease"/>
            <person name="Wu L."/>
            <person name="Ma J."/>
        </authorList>
    </citation>
    <scope>NUCLEOTIDE SEQUENCE [LARGE SCALE GENOMIC DNA]</scope>
    <source>
        <strain evidence="2">JCM 30774</strain>
    </source>
</reference>
<dbReference type="Proteomes" id="UP001597059">
    <property type="component" value="Unassembled WGS sequence"/>
</dbReference>
<proteinExistence type="predicted"/>
<organism evidence="1 2">
    <name type="scientific">Rhodanobacter aciditrophus</name>
    <dbReference type="NCBI Taxonomy" id="1623218"/>
    <lineage>
        <taxon>Bacteria</taxon>
        <taxon>Pseudomonadati</taxon>
        <taxon>Pseudomonadota</taxon>
        <taxon>Gammaproteobacteria</taxon>
        <taxon>Lysobacterales</taxon>
        <taxon>Rhodanobacteraceae</taxon>
        <taxon>Rhodanobacter</taxon>
    </lineage>
</organism>
<comment type="caution">
    <text evidence="1">The sequence shown here is derived from an EMBL/GenBank/DDBJ whole genome shotgun (WGS) entry which is preliminary data.</text>
</comment>
<evidence type="ECO:0000313" key="1">
    <source>
        <dbReference type="EMBL" id="MFD1382549.1"/>
    </source>
</evidence>
<accession>A0ABW4AZA1</accession>
<sequence>MPYVPMQNIESLSDLFDLVGCRVSYYDVGRHISKITPQQAIQFDRKQQPYPYGFRKHAWLACVLSQKELVQEPVIWFLRLPLDETGCLNLGTRDHFIKTIVDKIMHKGSEQGLNEALEDNPYAFQPDQERLASLHAVLGQDLKQKPSSFYAPFLAYADSDGLCDASKWSELGYQGIADFATRLSDTGNLERALRLLNEGPKEVVFPLCHALEHDVQGEEIVHLICQKLTESDTTPMDAAHWIRAISRNDFPGPLFIPLFTLLGDIAHCTDEQLELIASLVSKCPHWITAQPQLLRIILEKLAHREDGLLGFKHIVTDLTQQPDTREQCWEILRSQHASKALQQAVGGLFNQGSATLQ</sequence>
<name>A0ABW4AZA1_9GAMM</name>
<evidence type="ECO:0000313" key="2">
    <source>
        <dbReference type="Proteomes" id="UP001597059"/>
    </source>
</evidence>
<keyword evidence="2" id="KW-1185">Reference proteome</keyword>
<dbReference type="InterPro" id="IPR021936">
    <property type="entry name" value="DUF3549"/>
</dbReference>
<gene>
    <name evidence="1" type="ORF">ACFQ45_04185</name>
</gene>
<protein>
    <submittedName>
        <fullName evidence="1">DUF3549 family protein</fullName>
    </submittedName>
</protein>